<name>F7ZA80_ROSLO</name>
<gene>
    <name evidence="2" type="ordered locus">RLO149_c034860</name>
</gene>
<dbReference type="eggNOG" id="ENOG5031ABW">
    <property type="taxonomic scope" value="Bacteria"/>
</dbReference>
<dbReference type="KEGG" id="rli:RLO149_c034860"/>
<dbReference type="HOGENOM" id="CLU_1843624_0_0_5"/>
<sequence length="139" mass="15191">MRDVTAEIQDLFDRYLSAWNARDFHAVADCYAEPSLFILPHATVPIADKDALVALLGTIFDGLDAEGFSHTEIGALTARACGENLAVVDATDVRRLRKDGSVLEIIDGHYIARQVVGIWCFTVATACAPGWKGQRDEQV</sequence>
<accession>F7ZA80</accession>
<dbReference type="Pfam" id="PF20795">
    <property type="entry name" value="DUF6841"/>
    <property type="match status" value="1"/>
</dbReference>
<dbReference type="AlphaFoldDB" id="F7ZA80"/>
<evidence type="ECO:0000313" key="3">
    <source>
        <dbReference type="Proteomes" id="UP000001353"/>
    </source>
</evidence>
<dbReference type="RefSeq" id="WP_013963319.1">
    <property type="nucleotide sequence ID" value="NC_015730.1"/>
</dbReference>
<dbReference type="EMBL" id="CP002623">
    <property type="protein sequence ID" value="AEI95427.1"/>
    <property type="molecule type" value="Genomic_DNA"/>
</dbReference>
<evidence type="ECO:0000259" key="1">
    <source>
        <dbReference type="Pfam" id="PF20795"/>
    </source>
</evidence>
<evidence type="ECO:0000313" key="2">
    <source>
        <dbReference type="EMBL" id="AEI95427.1"/>
    </source>
</evidence>
<organism evidence="2 3">
    <name type="scientific">Roseobacter litoralis (strain ATCC 49566 / DSM 6996 / JCM 21268 / NBRC 15278 / OCh 149)</name>
    <dbReference type="NCBI Taxonomy" id="391595"/>
    <lineage>
        <taxon>Bacteria</taxon>
        <taxon>Pseudomonadati</taxon>
        <taxon>Pseudomonadota</taxon>
        <taxon>Alphaproteobacteria</taxon>
        <taxon>Rhodobacterales</taxon>
        <taxon>Roseobacteraceae</taxon>
        <taxon>Roseobacter</taxon>
    </lineage>
</organism>
<dbReference type="SUPFAM" id="SSF54427">
    <property type="entry name" value="NTF2-like"/>
    <property type="match status" value="1"/>
</dbReference>
<dbReference type="Proteomes" id="UP000001353">
    <property type="component" value="Chromosome"/>
</dbReference>
<dbReference type="InterPro" id="IPR032710">
    <property type="entry name" value="NTF2-like_dom_sf"/>
</dbReference>
<feature type="domain" description="DUF6841" evidence="1">
    <location>
        <begin position="7"/>
        <end position="117"/>
    </location>
</feature>
<dbReference type="OrthoDB" id="7865156at2"/>
<proteinExistence type="predicted"/>
<protein>
    <recommendedName>
        <fullName evidence="1">DUF6841 domain-containing protein</fullName>
    </recommendedName>
</protein>
<reference evidence="2 3" key="1">
    <citation type="journal article" date="2011" name="BMC Genomics">
        <title>Comparative genome analysis and genome-guided physiological analysis of Roseobacter litoralis.</title>
        <authorList>
            <person name="Kalhoefer D."/>
            <person name="Thole S."/>
            <person name="Voget S."/>
            <person name="Lehmann R."/>
            <person name="Liesegang H."/>
            <person name="Wollher A."/>
            <person name="Daniel R."/>
            <person name="Simon M."/>
            <person name="Brinkhoff T."/>
        </authorList>
    </citation>
    <scope>NUCLEOTIDE SEQUENCE [LARGE SCALE GENOMIC DNA]</scope>
    <source>
        <strain evidence="3">ATCC 49566 / DSM 6996 / JCM 21268 / NBRC 15278 / OCh 149</strain>
    </source>
</reference>
<dbReference type="Gene3D" id="3.10.450.50">
    <property type="match status" value="1"/>
</dbReference>
<dbReference type="STRING" id="391595.RLO149_c034860"/>
<keyword evidence="3" id="KW-1185">Reference proteome</keyword>
<dbReference type="InterPro" id="IPR049219">
    <property type="entry name" value="DUF6841"/>
</dbReference>